<comment type="caution">
    <text evidence="4">The sequence shown here is derived from an EMBL/GenBank/DDBJ whole genome shotgun (WGS) entry which is preliminary data.</text>
</comment>
<evidence type="ECO:0000313" key="4">
    <source>
        <dbReference type="EMBL" id="TQL58826.1"/>
    </source>
</evidence>
<dbReference type="PANTHER" id="PTHR43877">
    <property type="entry name" value="AMINOALKYLPHOSPHONATE N-ACETYLTRANSFERASE-RELATED-RELATED"/>
    <property type="match status" value="1"/>
</dbReference>
<dbReference type="SUPFAM" id="SSF55729">
    <property type="entry name" value="Acyl-CoA N-acyltransferases (Nat)"/>
    <property type="match status" value="1"/>
</dbReference>
<sequence>MDVRLANAKDAYAVRLVGLRTWPATYGPIAGADYVSYGLARWWSPEAVRRSIEGQGTFVAVAGDDVVGTATVGELDGSPVLWKLYVLPDFHGFGIGSALLEAVLASLPPGADRLRLSYVDGNDEAERFYRRRGFVEVARHPDPEGPDGIWMEKMLA</sequence>
<evidence type="ECO:0000313" key="5">
    <source>
        <dbReference type="Proteomes" id="UP000319514"/>
    </source>
</evidence>
<dbReference type="InterPro" id="IPR000182">
    <property type="entry name" value="GNAT_dom"/>
</dbReference>
<dbReference type="EMBL" id="VFOQ01000001">
    <property type="protein sequence ID" value="TQL58826.1"/>
    <property type="molecule type" value="Genomic_DNA"/>
</dbReference>
<keyword evidence="5" id="KW-1185">Reference proteome</keyword>
<dbReference type="GO" id="GO:0005840">
    <property type="term" value="C:ribosome"/>
    <property type="evidence" value="ECO:0007669"/>
    <property type="project" value="UniProtKB-KW"/>
</dbReference>
<keyword evidence="4" id="KW-0687">Ribonucleoprotein</keyword>
<dbReference type="PANTHER" id="PTHR43877:SF2">
    <property type="entry name" value="AMINOALKYLPHOSPHONATE N-ACETYLTRANSFERASE-RELATED"/>
    <property type="match status" value="1"/>
</dbReference>
<dbReference type="Proteomes" id="UP000319514">
    <property type="component" value="Unassembled WGS sequence"/>
</dbReference>
<dbReference type="PROSITE" id="PS51186">
    <property type="entry name" value="GNAT"/>
    <property type="match status" value="1"/>
</dbReference>
<dbReference type="Pfam" id="PF13508">
    <property type="entry name" value="Acetyltransf_7"/>
    <property type="match status" value="1"/>
</dbReference>
<dbReference type="InterPro" id="IPR016181">
    <property type="entry name" value="Acyl_CoA_acyltransferase"/>
</dbReference>
<name>A0A542ZEQ1_9MICO</name>
<keyword evidence="1" id="KW-0808">Transferase</keyword>
<protein>
    <submittedName>
        <fullName evidence="4">Ribosomal protein S18 acetylase RimI-like enzyme</fullName>
    </submittedName>
</protein>
<keyword evidence="2" id="KW-0012">Acyltransferase</keyword>
<evidence type="ECO:0000256" key="2">
    <source>
        <dbReference type="ARBA" id="ARBA00023315"/>
    </source>
</evidence>
<dbReference type="OrthoDB" id="5243635at2"/>
<keyword evidence="4" id="KW-0689">Ribosomal protein</keyword>
<organism evidence="4 5">
    <name type="scientific">Oryzihumus leptocrescens</name>
    <dbReference type="NCBI Taxonomy" id="297536"/>
    <lineage>
        <taxon>Bacteria</taxon>
        <taxon>Bacillati</taxon>
        <taxon>Actinomycetota</taxon>
        <taxon>Actinomycetes</taxon>
        <taxon>Micrococcales</taxon>
        <taxon>Intrasporangiaceae</taxon>
        <taxon>Oryzihumus</taxon>
    </lineage>
</organism>
<dbReference type="AlphaFoldDB" id="A0A542ZEQ1"/>
<dbReference type="GO" id="GO:0016747">
    <property type="term" value="F:acyltransferase activity, transferring groups other than amino-acyl groups"/>
    <property type="evidence" value="ECO:0007669"/>
    <property type="project" value="InterPro"/>
</dbReference>
<dbReference type="CDD" id="cd04301">
    <property type="entry name" value="NAT_SF"/>
    <property type="match status" value="1"/>
</dbReference>
<proteinExistence type="predicted"/>
<dbReference type="RefSeq" id="WP_141786917.1">
    <property type="nucleotide sequence ID" value="NZ_BAAAKX010000003.1"/>
</dbReference>
<reference evidence="4 5" key="1">
    <citation type="submission" date="2019-06" db="EMBL/GenBank/DDBJ databases">
        <title>Sequencing the genomes of 1000 actinobacteria strains.</title>
        <authorList>
            <person name="Klenk H.-P."/>
        </authorList>
    </citation>
    <scope>NUCLEOTIDE SEQUENCE [LARGE SCALE GENOMIC DNA]</scope>
    <source>
        <strain evidence="4 5">DSM 18082</strain>
    </source>
</reference>
<feature type="domain" description="N-acetyltransferase" evidence="3">
    <location>
        <begin position="1"/>
        <end position="156"/>
    </location>
</feature>
<dbReference type="InterPro" id="IPR050832">
    <property type="entry name" value="Bact_Acetyltransf"/>
</dbReference>
<accession>A0A542ZEQ1</accession>
<dbReference type="Gene3D" id="3.40.630.30">
    <property type="match status" value="1"/>
</dbReference>
<evidence type="ECO:0000256" key="1">
    <source>
        <dbReference type="ARBA" id="ARBA00022679"/>
    </source>
</evidence>
<gene>
    <name evidence="4" type="ORF">FB474_0165</name>
</gene>
<evidence type="ECO:0000259" key="3">
    <source>
        <dbReference type="PROSITE" id="PS51186"/>
    </source>
</evidence>